<dbReference type="InterPro" id="IPR013151">
    <property type="entry name" value="Immunoglobulin_dom"/>
</dbReference>
<proteinExistence type="predicted"/>
<gene>
    <name evidence="3" type="ORF">CINC_LOCUS4050</name>
</gene>
<dbReference type="PANTHER" id="PTHR23279">
    <property type="entry name" value="DEFECTIVE PROBOSCIS EXTENSION RESPONSE DPR -RELATED"/>
    <property type="match status" value="1"/>
</dbReference>
<dbReference type="CDD" id="cd00096">
    <property type="entry name" value="Ig"/>
    <property type="match status" value="1"/>
</dbReference>
<dbReference type="SMART" id="SM00408">
    <property type="entry name" value="IGc2"/>
    <property type="match status" value="2"/>
</dbReference>
<dbReference type="InterPro" id="IPR013106">
    <property type="entry name" value="Ig_V-set"/>
</dbReference>
<dbReference type="InterPro" id="IPR036179">
    <property type="entry name" value="Ig-like_dom_sf"/>
</dbReference>
<keyword evidence="1" id="KW-0732">Signal</keyword>
<keyword evidence="4" id="KW-1185">Reference proteome</keyword>
<dbReference type="PANTHER" id="PTHR23279:SF36">
    <property type="entry name" value="DEFECTIVE PROBOSCIS EXTENSION RESPONSE 9, ISOFORM A"/>
    <property type="match status" value="1"/>
</dbReference>
<evidence type="ECO:0000313" key="4">
    <source>
        <dbReference type="Proteomes" id="UP001154114"/>
    </source>
</evidence>
<evidence type="ECO:0000313" key="3">
    <source>
        <dbReference type="EMBL" id="CAH0588253.1"/>
    </source>
</evidence>
<reference evidence="3" key="1">
    <citation type="submission" date="2021-12" db="EMBL/GenBank/DDBJ databases">
        <authorList>
            <person name="King R."/>
        </authorList>
    </citation>
    <scope>NUCLEOTIDE SEQUENCE</scope>
</reference>
<dbReference type="PROSITE" id="PS50835">
    <property type="entry name" value="IG_LIKE"/>
    <property type="match status" value="2"/>
</dbReference>
<sequence length="296" mass="30685">MSAATLLLLAALPALAGRAGGEVVSVAAERGPGFARGQRTAVLAPAGHAATLDCRVLRLQDKSVSWVRSRDLQILAHAGAVFTADARVSAASGPAPAPAPGSRHTLHIERLRLSDAGRYECQVNTEPKMSLFFNLTVLDEPVPEVVVSVLGDSVVAARAGGAATLACEARYSPPPRALPLPALDLRWQRGDQPLSLQSPRGGVALDTQRWEARVQSRLTLAELSAADAGEYTCAVGERAATLHLTLYDDEDHAEAMQRDQAGGGAGAAGGAGRAGRALASLLSLVALLAPRALRPP</sequence>
<dbReference type="InterPro" id="IPR003598">
    <property type="entry name" value="Ig_sub2"/>
</dbReference>
<dbReference type="SUPFAM" id="SSF48726">
    <property type="entry name" value="Immunoglobulin"/>
    <property type="match status" value="2"/>
</dbReference>
<dbReference type="GO" id="GO:0032589">
    <property type="term" value="C:neuron projection membrane"/>
    <property type="evidence" value="ECO:0007669"/>
    <property type="project" value="TreeGrafter"/>
</dbReference>
<feature type="domain" description="Ig-like" evidence="2">
    <location>
        <begin position="32"/>
        <end position="132"/>
    </location>
</feature>
<dbReference type="InterPro" id="IPR013783">
    <property type="entry name" value="Ig-like_fold"/>
</dbReference>
<feature type="domain" description="Ig-like" evidence="2">
    <location>
        <begin position="143"/>
        <end position="243"/>
    </location>
</feature>
<protein>
    <recommendedName>
        <fullName evidence="2">Ig-like domain-containing protein</fullName>
    </recommendedName>
</protein>
<dbReference type="InterPro" id="IPR003599">
    <property type="entry name" value="Ig_sub"/>
</dbReference>
<name>A0A9P0FTF0_CHRIL</name>
<accession>A0A9P0FTF0</accession>
<evidence type="ECO:0000256" key="1">
    <source>
        <dbReference type="SAM" id="SignalP"/>
    </source>
</evidence>
<dbReference type="SMART" id="SM00409">
    <property type="entry name" value="IG"/>
    <property type="match status" value="2"/>
</dbReference>
<organism evidence="3 4">
    <name type="scientific">Chrysodeixis includens</name>
    <name type="common">Soybean looper</name>
    <name type="synonym">Pseudoplusia includens</name>
    <dbReference type="NCBI Taxonomy" id="689277"/>
    <lineage>
        <taxon>Eukaryota</taxon>
        <taxon>Metazoa</taxon>
        <taxon>Ecdysozoa</taxon>
        <taxon>Arthropoda</taxon>
        <taxon>Hexapoda</taxon>
        <taxon>Insecta</taxon>
        <taxon>Pterygota</taxon>
        <taxon>Neoptera</taxon>
        <taxon>Endopterygota</taxon>
        <taxon>Lepidoptera</taxon>
        <taxon>Glossata</taxon>
        <taxon>Ditrysia</taxon>
        <taxon>Noctuoidea</taxon>
        <taxon>Noctuidae</taxon>
        <taxon>Plusiinae</taxon>
        <taxon>Chrysodeixis</taxon>
    </lineage>
</organism>
<dbReference type="InterPro" id="IPR037448">
    <property type="entry name" value="Zig-8"/>
</dbReference>
<dbReference type="EMBL" id="LR824019">
    <property type="protein sequence ID" value="CAH0588253.1"/>
    <property type="molecule type" value="Genomic_DNA"/>
</dbReference>
<dbReference type="Pfam" id="PF07686">
    <property type="entry name" value="V-set"/>
    <property type="match status" value="1"/>
</dbReference>
<dbReference type="Pfam" id="PF00047">
    <property type="entry name" value="ig"/>
    <property type="match status" value="1"/>
</dbReference>
<dbReference type="InterPro" id="IPR007110">
    <property type="entry name" value="Ig-like_dom"/>
</dbReference>
<evidence type="ECO:0000259" key="2">
    <source>
        <dbReference type="PROSITE" id="PS50835"/>
    </source>
</evidence>
<feature type="chain" id="PRO_5040133057" description="Ig-like domain-containing protein" evidence="1">
    <location>
        <begin position="22"/>
        <end position="296"/>
    </location>
</feature>
<dbReference type="AlphaFoldDB" id="A0A9P0FTF0"/>
<dbReference type="SMART" id="SM00406">
    <property type="entry name" value="IGv"/>
    <property type="match status" value="2"/>
</dbReference>
<dbReference type="Gene3D" id="2.60.40.10">
    <property type="entry name" value="Immunoglobulins"/>
    <property type="match status" value="2"/>
</dbReference>
<feature type="signal peptide" evidence="1">
    <location>
        <begin position="1"/>
        <end position="21"/>
    </location>
</feature>
<dbReference type="GO" id="GO:0050808">
    <property type="term" value="P:synapse organization"/>
    <property type="evidence" value="ECO:0007669"/>
    <property type="project" value="TreeGrafter"/>
</dbReference>
<dbReference type="OrthoDB" id="190835at2759"/>
<dbReference type="Proteomes" id="UP001154114">
    <property type="component" value="Chromosome 16"/>
</dbReference>